<evidence type="ECO:0000313" key="2">
    <source>
        <dbReference type="EMBL" id="GAA0936365.1"/>
    </source>
</evidence>
<dbReference type="Proteomes" id="UP001501578">
    <property type="component" value="Unassembled WGS sequence"/>
</dbReference>
<comment type="caution">
    <text evidence="2">The sequence shown here is derived from an EMBL/GenBank/DDBJ whole genome shotgun (WGS) entry which is preliminary data.</text>
</comment>
<gene>
    <name evidence="2" type="ORF">GCM10009560_44990</name>
</gene>
<sequence length="65" mass="6506">MAGSEAEPVAIGAVLAGAAPVAALVPPLSPAQAVRDRAKASRGRAAARRLFVIIIGEVPCLFAGR</sequence>
<evidence type="ECO:0000256" key="1">
    <source>
        <dbReference type="SAM" id="Phobius"/>
    </source>
</evidence>
<name>A0ABP4AGG3_9ACTN</name>
<proteinExistence type="predicted"/>
<accession>A0ABP4AGG3</accession>
<protein>
    <submittedName>
        <fullName evidence="2">Uncharacterized protein</fullName>
    </submittedName>
</protein>
<keyword evidence="1" id="KW-0472">Membrane</keyword>
<dbReference type="EMBL" id="BAAAHQ010000023">
    <property type="protein sequence ID" value="GAA0936365.1"/>
    <property type="molecule type" value="Genomic_DNA"/>
</dbReference>
<feature type="transmembrane region" description="Helical" evidence="1">
    <location>
        <begin position="6"/>
        <end position="25"/>
    </location>
</feature>
<evidence type="ECO:0000313" key="3">
    <source>
        <dbReference type="Proteomes" id="UP001501578"/>
    </source>
</evidence>
<keyword evidence="1" id="KW-1133">Transmembrane helix</keyword>
<keyword evidence="3" id="KW-1185">Reference proteome</keyword>
<reference evidence="3" key="1">
    <citation type="journal article" date="2019" name="Int. J. Syst. Evol. Microbiol.">
        <title>The Global Catalogue of Microorganisms (GCM) 10K type strain sequencing project: providing services to taxonomists for standard genome sequencing and annotation.</title>
        <authorList>
            <consortium name="The Broad Institute Genomics Platform"/>
            <consortium name="The Broad Institute Genome Sequencing Center for Infectious Disease"/>
            <person name="Wu L."/>
            <person name="Ma J."/>
        </authorList>
    </citation>
    <scope>NUCLEOTIDE SEQUENCE [LARGE SCALE GENOMIC DNA]</scope>
    <source>
        <strain evidence="3">JCM 11136</strain>
    </source>
</reference>
<keyword evidence="1" id="KW-0812">Transmembrane</keyword>
<organism evidence="2 3">
    <name type="scientific">Nonomuraea longicatena</name>
    <dbReference type="NCBI Taxonomy" id="83682"/>
    <lineage>
        <taxon>Bacteria</taxon>
        <taxon>Bacillati</taxon>
        <taxon>Actinomycetota</taxon>
        <taxon>Actinomycetes</taxon>
        <taxon>Streptosporangiales</taxon>
        <taxon>Streptosporangiaceae</taxon>
        <taxon>Nonomuraea</taxon>
    </lineage>
</organism>